<comment type="caution">
    <text evidence="1">The sequence shown here is derived from an EMBL/GenBank/DDBJ whole genome shotgun (WGS) entry which is preliminary data.</text>
</comment>
<evidence type="ECO:0000313" key="2">
    <source>
        <dbReference type="Proteomes" id="UP001281147"/>
    </source>
</evidence>
<organism evidence="1 2">
    <name type="scientific">Vermiconidia calcicola</name>
    <dbReference type="NCBI Taxonomy" id="1690605"/>
    <lineage>
        <taxon>Eukaryota</taxon>
        <taxon>Fungi</taxon>
        <taxon>Dikarya</taxon>
        <taxon>Ascomycota</taxon>
        <taxon>Pezizomycotina</taxon>
        <taxon>Dothideomycetes</taxon>
        <taxon>Dothideomycetidae</taxon>
        <taxon>Mycosphaerellales</taxon>
        <taxon>Extremaceae</taxon>
        <taxon>Vermiconidia</taxon>
    </lineage>
</organism>
<gene>
    <name evidence="1" type="ORF">LTR37_013622</name>
</gene>
<accession>A0ACC3MWK7</accession>
<evidence type="ECO:0000313" key="1">
    <source>
        <dbReference type="EMBL" id="KAK3704791.1"/>
    </source>
</evidence>
<dbReference type="Proteomes" id="UP001281147">
    <property type="component" value="Unassembled WGS sequence"/>
</dbReference>
<reference evidence="1" key="1">
    <citation type="submission" date="2023-07" db="EMBL/GenBank/DDBJ databases">
        <title>Black Yeasts Isolated from many extreme environments.</title>
        <authorList>
            <person name="Coleine C."/>
            <person name="Stajich J.E."/>
            <person name="Selbmann L."/>
        </authorList>
    </citation>
    <scope>NUCLEOTIDE SEQUENCE</scope>
    <source>
        <strain evidence="1">CCFEE 5714</strain>
    </source>
</reference>
<sequence length="59" mass="7007">MARVRLAWENTRVEDLDEEVMSGIYRLLEVDIEMKRALGQQGRFKEMEAMDQPLVPQQR</sequence>
<proteinExistence type="predicted"/>
<name>A0ACC3MWK7_9PEZI</name>
<keyword evidence="2" id="KW-1185">Reference proteome</keyword>
<dbReference type="EMBL" id="JAUTXU010000135">
    <property type="protein sequence ID" value="KAK3704791.1"/>
    <property type="molecule type" value="Genomic_DNA"/>
</dbReference>
<protein>
    <submittedName>
        <fullName evidence="1">Uncharacterized protein</fullName>
    </submittedName>
</protein>